<protein>
    <submittedName>
        <fullName evidence="2">Uncharacterized protein</fullName>
    </submittedName>
</protein>
<keyword evidence="3" id="KW-1185">Reference proteome</keyword>
<keyword evidence="1" id="KW-1133">Transmembrane helix</keyword>
<sequence>MTEINNEVNTNHGHACKNQNSYNVLTDRIATGTVSETPENPFILRIPFNSMALHRYGPGIIFAGFIALVISFAFTISLINVLAFFIWTTITTIITYNTVSLVPLGLIGYGRMCKGKGTWKILMAPLAFLVYNRFEHRRKFINEQLEICFYTLRKAGAKKIILITWLLKPYSIPHNFPSPHTKKLGLFSNLFYGITTLPFHYISNLTSGKKSKHNPVTSNWYKYEWDL</sequence>
<reference evidence="2" key="1">
    <citation type="journal article" date="2023" name="J. Hazard. Mater.">
        <title>Anaerobic biodegradation of pyrene and benzo[a]pyrene by a new sulfate-reducing Desulforamulus aquiferis strain DSA.</title>
        <authorList>
            <person name="Zhang Z."/>
            <person name="Sun J."/>
            <person name="Gong X."/>
            <person name="Wang C."/>
            <person name="Wang H."/>
        </authorList>
    </citation>
    <scope>NUCLEOTIDE SEQUENCE</scope>
    <source>
        <strain evidence="2">DSA</strain>
    </source>
</reference>
<keyword evidence="1" id="KW-0472">Membrane</keyword>
<dbReference type="AlphaFoldDB" id="A0AAW7Z751"/>
<keyword evidence="1" id="KW-0812">Transmembrane</keyword>
<reference evidence="2" key="2">
    <citation type="submission" date="2023-03" db="EMBL/GenBank/DDBJ databases">
        <authorList>
            <person name="Zhang Z."/>
        </authorList>
    </citation>
    <scope>NUCLEOTIDE SEQUENCE</scope>
    <source>
        <strain evidence="2">DSA</strain>
    </source>
</reference>
<dbReference type="RefSeq" id="WP_304540455.1">
    <property type="nucleotide sequence ID" value="NZ_JARPTC010000001.1"/>
</dbReference>
<dbReference type="Proteomes" id="UP001172911">
    <property type="component" value="Unassembled WGS sequence"/>
</dbReference>
<accession>A0AAW7Z751</accession>
<evidence type="ECO:0000313" key="3">
    <source>
        <dbReference type="Proteomes" id="UP001172911"/>
    </source>
</evidence>
<comment type="caution">
    <text evidence="2">The sequence shown here is derived from an EMBL/GenBank/DDBJ whole genome shotgun (WGS) entry which is preliminary data.</text>
</comment>
<proteinExistence type="predicted"/>
<evidence type="ECO:0000313" key="2">
    <source>
        <dbReference type="EMBL" id="MDO7785824.1"/>
    </source>
</evidence>
<evidence type="ECO:0000256" key="1">
    <source>
        <dbReference type="SAM" id="Phobius"/>
    </source>
</evidence>
<dbReference type="EMBL" id="JARPTC010000001">
    <property type="protein sequence ID" value="MDO7785824.1"/>
    <property type="molecule type" value="Genomic_DNA"/>
</dbReference>
<gene>
    <name evidence="2" type="ORF">P6N53_01070</name>
</gene>
<name>A0AAW7Z751_9FIRM</name>
<feature type="transmembrane region" description="Helical" evidence="1">
    <location>
        <begin position="60"/>
        <end position="87"/>
    </location>
</feature>
<organism evidence="2 3">
    <name type="scientific">Desulforamulus aquiferis</name>
    <dbReference type="NCBI Taxonomy" id="1397668"/>
    <lineage>
        <taxon>Bacteria</taxon>
        <taxon>Bacillati</taxon>
        <taxon>Bacillota</taxon>
        <taxon>Clostridia</taxon>
        <taxon>Eubacteriales</taxon>
        <taxon>Peptococcaceae</taxon>
        <taxon>Desulforamulus</taxon>
    </lineage>
</organism>
<feature type="transmembrane region" description="Helical" evidence="1">
    <location>
        <begin position="93"/>
        <end position="110"/>
    </location>
</feature>